<name>A0A0G0MCG1_9BACT</name>
<dbReference type="InterPro" id="IPR043718">
    <property type="entry name" value="DUF5659"/>
</dbReference>
<gene>
    <name evidence="2" type="ORF">UT23_C0006G0076</name>
</gene>
<proteinExistence type="predicted"/>
<comment type="caution">
    <text evidence="2">The sequence shown here is derived from an EMBL/GenBank/DDBJ whole genome shotgun (WGS) entry which is preliminary data.</text>
</comment>
<evidence type="ECO:0000313" key="2">
    <source>
        <dbReference type="EMBL" id="KKQ98035.1"/>
    </source>
</evidence>
<dbReference type="AlphaFoldDB" id="A0A0G0MCG1"/>
<dbReference type="EMBL" id="LBWA01000006">
    <property type="protein sequence ID" value="KKQ98035.1"/>
    <property type="molecule type" value="Genomic_DNA"/>
</dbReference>
<reference evidence="2 3" key="1">
    <citation type="journal article" date="2015" name="Nature">
        <title>rRNA introns, odd ribosomes, and small enigmatic genomes across a large radiation of phyla.</title>
        <authorList>
            <person name="Brown C.T."/>
            <person name="Hug L.A."/>
            <person name="Thomas B.C."/>
            <person name="Sharon I."/>
            <person name="Castelle C.J."/>
            <person name="Singh A."/>
            <person name="Wilkins M.J."/>
            <person name="Williams K.H."/>
            <person name="Banfield J.F."/>
        </authorList>
    </citation>
    <scope>NUCLEOTIDE SEQUENCE [LARGE SCALE GENOMIC DNA]</scope>
</reference>
<feature type="domain" description="DUF5659" evidence="1">
    <location>
        <begin position="8"/>
        <end position="80"/>
    </location>
</feature>
<organism evidence="2 3">
    <name type="scientific">Candidatus Woesebacteria bacterium GW2011_GWA1_39_12</name>
    <dbReference type="NCBI Taxonomy" id="1618549"/>
    <lineage>
        <taxon>Bacteria</taxon>
        <taxon>Candidatus Woeseibacteriota</taxon>
    </lineage>
</organism>
<dbReference type="Proteomes" id="UP000034325">
    <property type="component" value="Unassembled WGS sequence"/>
</dbReference>
<dbReference type="Pfam" id="PF18903">
    <property type="entry name" value="DUF5659"/>
    <property type="match status" value="1"/>
</dbReference>
<evidence type="ECO:0000259" key="1">
    <source>
        <dbReference type="Pfam" id="PF18903"/>
    </source>
</evidence>
<accession>A0A0G0MCG1</accession>
<evidence type="ECO:0000313" key="3">
    <source>
        <dbReference type="Proteomes" id="UP000034325"/>
    </source>
</evidence>
<sequence>MTQQELNNDYYSTNDLSLATTLSLWCPIEDIDRSNPRKAFFIFRKTSELEKLIDQYFRNEIKISPQVYFNQLRVIKARLYANE</sequence>
<protein>
    <recommendedName>
        <fullName evidence="1">DUF5659 domain-containing protein</fullName>
    </recommendedName>
</protein>